<dbReference type="Pfam" id="PF13802">
    <property type="entry name" value="Gal_mutarotas_2"/>
    <property type="match status" value="1"/>
</dbReference>
<sequence>MKQTNYQLYDFLDFDPNRLGEESLWKTCMPVDARVDGTDVVFEIPFQKQLPGNDVNPDLTVDRKNFELRLRAYGEKILRLSVAFDGQSMPGSEMLAIDPELKIVALSVEKHADKWLVKDSNGTIRARHNRQPIAIDHWSDLLPPPRESLEMTFLPDGKKEVELSAYDQFFPARHDAFALACVEREGQWRRTTMSFHAEADEKFVGTGERFTKMDLSGHTFQLKNQDGQGVNNRRTYKNIPFYLSSRMYGLFMYTTAPSKFSLADHSTRSVQLLTEEPAMDVFLIGGDTPEEILYEYRRLTGFPTMLPLWSFGTWMSRMTYFSADEVEQICARLRQEDFPCDVIHLDTGWFRTDWLCEWKFNPERFPEPEKFIRKLRDDGFKVSLWQMPYIAAKAEQHDEALENKYMCILKKTEKQGGSNFSALDYAGTIDFTYPKAVEWYKELLRNLLNMGVVCIKTDFGEDIHLDAEYHAMKPELLNNLYALLYQKAAFEVTKEITGDGIVWARAGWSGCQRYPLHWGGDSACSWDGLAGSLKGGLHIGLSGFGFWSHDVPGFHGVPDFMNSVIPDDLYVRWTQFGVFSSHLRYHGTSKREPYEYPAIAGIVRKWLKLRYALIPYLLEQSEKTTQTGFPVLRALIFHHPDDKMCWHIDDQYYFGDDFLVVPVMNSKNTRDIYLPEGTWVNLFSGKITEGNCWLNDFECPLDEMPVWVKLGVQIPVYPHPVSNTDEIDLAKTVSLKFDENYRGIADSILTELWNGKINQ</sequence>
<dbReference type="InterPro" id="IPR000322">
    <property type="entry name" value="Glyco_hydro_31_TIM"/>
</dbReference>
<evidence type="ECO:0000256" key="2">
    <source>
        <dbReference type="RuleBase" id="RU361185"/>
    </source>
</evidence>
<dbReference type="Gene3D" id="2.60.40.1180">
    <property type="entry name" value="Golgi alpha-mannosidase II"/>
    <property type="match status" value="1"/>
</dbReference>
<dbReference type="GO" id="GO:0005975">
    <property type="term" value="P:carbohydrate metabolic process"/>
    <property type="evidence" value="ECO:0007669"/>
    <property type="project" value="InterPro"/>
</dbReference>
<name>A0AA41Y9P4_9BACT</name>
<dbReference type="Pfam" id="PF01055">
    <property type="entry name" value="Glyco_hydro_31_2nd"/>
    <property type="match status" value="1"/>
</dbReference>
<feature type="domain" description="Glycosyl hydrolase family 31 C-terminal" evidence="5">
    <location>
        <begin position="628"/>
        <end position="711"/>
    </location>
</feature>
<dbReference type="CDD" id="cd14752">
    <property type="entry name" value="GH31_N"/>
    <property type="match status" value="1"/>
</dbReference>
<dbReference type="InterPro" id="IPR051816">
    <property type="entry name" value="Glycosyl_Hydrolase_31"/>
</dbReference>
<dbReference type="GO" id="GO:0004553">
    <property type="term" value="F:hydrolase activity, hydrolyzing O-glycosyl compounds"/>
    <property type="evidence" value="ECO:0007669"/>
    <property type="project" value="InterPro"/>
</dbReference>
<dbReference type="SUPFAM" id="SSF51445">
    <property type="entry name" value="(Trans)glycosidases"/>
    <property type="match status" value="1"/>
</dbReference>
<dbReference type="Gene3D" id="2.60.40.1760">
    <property type="entry name" value="glycosyl hydrolase (family 31)"/>
    <property type="match status" value="1"/>
</dbReference>
<comment type="caution">
    <text evidence="6">The sequence shown here is derived from an EMBL/GenBank/DDBJ whole genome shotgun (WGS) entry which is preliminary data.</text>
</comment>
<dbReference type="CDD" id="cd06593">
    <property type="entry name" value="GH31_xylosidase_YicI"/>
    <property type="match status" value="1"/>
</dbReference>
<dbReference type="EMBL" id="JAPAAF010000003">
    <property type="protein sequence ID" value="MCW0481810.1"/>
    <property type="molecule type" value="Genomic_DNA"/>
</dbReference>
<keyword evidence="2" id="KW-0326">Glycosidase</keyword>
<feature type="domain" description="Glycoside hydrolase family 31 N-terminal" evidence="4">
    <location>
        <begin position="68"/>
        <end position="260"/>
    </location>
</feature>
<dbReference type="PANTHER" id="PTHR43863">
    <property type="entry name" value="HYDROLASE, PUTATIVE (AFU_ORTHOLOGUE AFUA_1G03140)-RELATED"/>
    <property type="match status" value="1"/>
</dbReference>
<reference evidence="6" key="1">
    <citation type="submission" date="2022-10" db="EMBL/GenBank/DDBJ databases">
        <title>Gaoshiqiia sediminis gen. nov., sp. nov., isolated from coastal sediment.</title>
        <authorList>
            <person name="Yu W.X."/>
            <person name="Mu D.S."/>
            <person name="Du J.Z."/>
            <person name="Liang Y.Q."/>
        </authorList>
    </citation>
    <scope>NUCLEOTIDE SEQUENCE</scope>
    <source>
        <strain evidence="6">A06</strain>
    </source>
</reference>
<evidence type="ECO:0008006" key="8">
    <source>
        <dbReference type="Google" id="ProtNLM"/>
    </source>
</evidence>
<dbReference type="Proteomes" id="UP001163821">
    <property type="component" value="Unassembled WGS sequence"/>
</dbReference>
<keyword evidence="7" id="KW-1185">Reference proteome</keyword>
<evidence type="ECO:0000259" key="3">
    <source>
        <dbReference type="Pfam" id="PF01055"/>
    </source>
</evidence>
<accession>A0AA41Y9P4</accession>
<evidence type="ECO:0000256" key="1">
    <source>
        <dbReference type="ARBA" id="ARBA00007806"/>
    </source>
</evidence>
<protein>
    <recommendedName>
        <fullName evidence="8">Alpha-xylosidase</fullName>
    </recommendedName>
</protein>
<evidence type="ECO:0000313" key="6">
    <source>
        <dbReference type="EMBL" id="MCW0481810.1"/>
    </source>
</evidence>
<feature type="domain" description="Glycoside hydrolase family 31 TIM barrel" evidence="3">
    <location>
        <begin position="303"/>
        <end position="618"/>
    </location>
</feature>
<organism evidence="6 7">
    <name type="scientific">Gaoshiqia sediminis</name>
    <dbReference type="NCBI Taxonomy" id="2986998"/>
    <lineage>
        <taxon>Bacteria</taxon>
        <taxon>Pseudomonadati</taxon>
        <taxon>Bacteroidota</taxon>
        <taxon>Bacteroidia</taxon>
        <taxon>Marinilabiliales</taxon>
        <taxon>Prolixibacteraceae</taxon>
        <taxon>Gaoshiqia</taxon>
    </lineage>
</organism>
<dbReference type="InterPro" id="IPR011013">
    <property type="entry name" value="Gal_mutarotase_sf_dom"/>
</dbReference>
<dbReference type="AlphaFoldDB" id="A0AA41Y9P4"/>
<evidence type="ECO:0000313" key="7">
    <source>
        <dbReference type="Proteomes" id="UP001163821"/>
    </source>
</evidence>
<dbReference type="InterPro" id="IPR025887">
    <property type="entry name" value="Glyco_hydro_31_N_dom"/>
</dbReference>
<keyword evidence="2" id="KW-0378">Hydrolase</keyword>
<comment type="similarity">
    <text evidence="1 2">Belongs to the glycosyl hydrolase 31 family.</text>
</comment>
<proteinExistence type="inferred from homology"/>
<dbReference type="GO" id="GO:0030246">
    <property type="term" value="F:carbohydrate binding"/>
    <property type="evidence" value="ECO:0007669"/>
    <property type="project" value="InterPro"/>
</dbReference>
<dbReference type="Pfam" id="PF21365">
    <property type="entry name" value="Glyco_hydro_31_3rd"/>
    <property type="match status" value="1"/>
</dbReference>
<dbReference type="InterPro" id="IPR048395">
    <property type="entry name" value="Glyco_hydro_31_C"/>
</dbReference>
<dbReference type="Gene3D" id="3.20.20.80">
    <property type="entry name" value="Glycosidases"/>
    <property type="match status" value="1"/>
</dbReference>
<evidence type="ECO:0000259" key="4">
    <source>
        <dbReference type="Pfam" id="PF13802"/>
    </source>
</evidence>
<dbReference type="RefSeq" id="WP_282590420.1">
    <property type="nucleotide sequence ID" value="NZ_JAPAAF010000003.1"/>
</dbReference>
<dbReference type="InterPro" id="IPR013780">
    <property type="entry name" value="Glyco_hydro_b"/>
</dbReference>
<dbReference type="InterPro" id="IPR017853">
    <property type="entry name" value="GH"/>
</dbReference>
<dbReference type="SUPFAM" id="SSF51011">
    <property type="entry name" value="Glycosyl hydrolase domain"/>
    <property type="match status" value="1"/>
</dbReference>
<dbReference type="SUPFAM" id="SSF74650">
    <property type="entry name" value="Galactose mutarotase-like"/>
    <property type="match status" value="1"/>
</dbReference>
<dbReference type="PANTHER" id="PTHR43863:SF2">
    <property type="entry name" value="MALTASE-GLUCOAMYLASE"/>
    <property type="match status" value="1"/>
</dbReference>
<gene>
    <name evidence="6" type="ORF">N2K84_03650</name>
</gene>
<evidence type="ECO:0000259" key="5">
    <source>
        <dbReference type="Pfam" id="PF21365"/>
    </source>
</evidence>